<dbReference type="Gene3D" id="3.30.1330.60">
    <property type="entry name" value="OmpA-like domain"/>
    <property type="match status" value="1"/>
</dbReference>
<dbReference type="OrthoDB" id="9814546at2"/>
<dbReference type="InterPro" id="IPR050330">
    <property type="entry name" value="Bact_OuterMem_StrucFunc"/>
</dbReference>
<dbReference type="AlphaFoldDB" id="A0A3A8H7Y9"/>
<dbReference type="Proteomes" id="UP000563426">
    <property type="component" value="Unassembled WGS sequence"/>
</dbReference>
<evidence type="ECO:0000256" key="1">
    <source>
        <dbReference type="PROSITE-ProRule" id="PRU00473"/>
    </source>
</evidence>
<sequence length="698" mass="72695">MPKAGKILADLNISDFIRDMGLAIAEAQAKLDTNSVDQTLRMGQTVLPGMTQNLLSLGLRPAFYHFQYADLEVNLNVYYSTTVDVGVNFNYDNENESSEYSLETSSASGSATVTVQDGEGIPPYACLALVANAPGHLTVGTTSYALDGGVGPHSTGLPVARQDTLWETAQELLVALRNNSVWTNQATGDLQGIFMDWEMQSGVTASTNRPDLYAINRSVITVRTSPQAAPGDNLVIARLGSVTPAPALLLPATNGTRYTSAAATVGAALTDIGQQVDPAAFVVVSGGDCNRAIYFDTDIHDVPTTTYGTDREPSAVLDAVAALLAEHPSASLTLEGWADQRSPPAPGYNQRLSQKRADFVLRALTSRGVAASRLTARGMGATVSFSSSDLAANRRVVFEFSGVPAALVARTGAATAAFDPTGTDREARIVPRTRAPANAPTTAVVTFRGTDFTQGTASQGTTFAVGATAESTAANLARAIRDANANTAFGAFARGDRVYLYGTGDHALFTLFARTPTAPALSAAGSIRVARRFGDGRPPASPQPRDTIVIDNVQLVAVEAGVAPQPGQFTLGVTGADTARNLAAAITAGSSSGLLAAGLQAQSAGNIVTVSGPSGTMLGTSNPAAFLLSGARIGGRPSADREESSERELRALNVDAHLAVKYELSVSGSSTIKARLVAVPAPPQFLQAIGDYLERWYP</sequence>
<evidence type="ECO:0000313" key="3">
    <source>
        <dbReference type="EMBL" id="NOK39079.1"/>
    </source>
</evidence>
<dbReference type="CDD" id="cd07185">
    <property type="entry name" value="OmpA_C-like"/>
    <property type="match status" value="1"/>
</dbReference>
<dbReference type="PANTHER" id="PTHR30329:SF21">
    <property type="entry name" value="LIPOPROTEIN YIAD-RELATED"/>
    <property type="match status" value="1"/>
</dbReference>
<dbReference type="RefSeq" id="WP_120529837.1">
    <property type="nucleotide sequence ID" value="NZ_JABFJV010000411.1"/>
</dbReference>
<feature type="domain" description="OmpA-like" evidence="2">
    <location>
        <begin position="279"/>
        <end position="404"/>
    </location>
</feature>
<dbReference type="SUPFAM" id="SSF103088">
    <property type="entry name" value="OmpA-like"/>
    <property type="match status" value="1"/>
</dbReference>
<proteinExistence type="predicted"/>
<dbReference type="PANTHER" id="PTHR30329">
    <property type="entry name" value="STATOR ELEMENT OF FLAGELLAR MOTOR COMPLEX"/>
    <property type="match status" value="1"/>
</dbReference>
<dbReference type="InterPro" id="IPR036737">
    <property type="entry name" value="OmpA-like_sf"/>
</dbReference>
<accession>A0A3A8H7Y9</accession>
<dbReference type="EMBL" id="JABFJV010000411">
    <property type="protein sequence ID" value="NOK39079.1"/>
    <property type="molecule type" value="Genomic_DNA"/>
</dbReference>
<evidence type="ECO:0000259" key="2">
    <source>
        <dbReference type="PROSITE" id="PS51123"/>
    </source>
</evidence>
<dbReference type="PROSITE" id="PS51123">
    <property type="entry name" value="OMPA_2"/>
    <property type="match status" value="1"/>
</dbReference>
<name>A0A3A8H7Y9_9BACT</name>
<comment type="caution">
    <text evidence="3">The sequence shown here is derived from an EMBL/GenBank/DDBJ whole genome shotgun (WGS) entry which is preliminary data.</text>
</comment>
<dbReference type="Pfam" id="PF00691">
    <property type="entry name" value="OmpA"/>
    <property type="match status" value="1"/>
</dbReference>
<reference evidence="3 4" key="1">
    <citation type="submission" date="2020-05" db="EMBL/GenBank/DDBJ databases">
        <authorList>
            <person name="Whitworth D."/>
        </authorList>
    </citation>
    <scope>NUCLEOTIDE SEQUENCE [LARGE SCALE GENOMIC DNA]</scope>
    <source>
        <strain evidence="3 4">AB043B</strain>
    </source>
</reference>
<protein>
    <submittedName>
        <fullName evidence="3">OmpA family protein</fullName>
    </submittedName>
</protein>
<gene>
    <name evidence="3" type="ORF">HMI49_38460</name>
</gene>
<keyword evidence="1" id="KW-0472">Membrane</keyword>
<dbReference type="InterPro" id="IPR006665">
    <property type="entry name" value="OmpA-like"/>
</dbReference>
<dbReference type="GO" id="GO:0016020">
    <property type="term" value="C:membrane"/>
    <property type="evidence" value="ECO:0007669"/>
    <property type="project" value="UniProtKB-UniRule"/>
</dbReference>
<organism evidence="3 4">
    <name type="scientific">Corallococcus exercitus</name>
    <dbReference type="NCBI Taxonomy" id="2316736"/>
    <lineage>
        <taxon>Bacteria</taxon>
        <taxon>Pseudomonadati</taxon>
        <taxon>Myxococcota</taxon>
        <taxon>Myxococcia</taxon>
        <taxon>Myxococcales</taxon>
        <taxon>Cystobacterineae</taxon>
        <taxon>Myxococcaceae</taxon>
        <taxon>Corallococcus</taxon>
    </lineage>
</organism>
<keyword evidence="4" id="KW-1185">Reference proteome</keyword>
<evidence type="ECO:0000313" key="4">
    <source>
        <dbReference type="Proteomes" id="UP000563426"/>
    </source>
</evidence>